<feature type="compositionally biased region" description="Gly residues" evidence="1">
    <location>
        <begin position="269"/>
        <end position="278"/>
    </location>
</feature>
<dbReference type="Proteomes" id="UP000286746">
    <property type="component" value="Unassembled WGS sequence"/>
</dbReference>
<sequence>MREPERQKRYSTHRSHPGSAGRDRPTRKPSAAPQPESERDIRTEEGQVEPGQSQVDLHTVVDVEISALSVSDSPRISGENQEHIELLAVADAPLPPIIVHRGTLRVIDGAHRLRAAQRRGWSTIPVRFFDGDDADAFVLAVESNTGHGLPLTKTDRKRAAERIIASHPIWSNRMIASITGVAPATVAKVRRRMPGGAAERGRVGQDGRFRPLDGAEGRRQAAELIAADPDLSLRQIAQRTGISPETARDVRNRIRRGEEPLLAARGKRGGQQGRGPGRLPGQRPRPASGGPVARTRMPVADRRRVVNRLKGDPALRYSDTGRTLLRLLGIHTVSPEEWEKITEGLPQGHRRTVAQLARAYADNWSELAHRAAERDAAEPVGARGT</sequence>
<feature type="region of interest" description="Disordered" evidence="1">
    <location>
        <begin position="244"/>
        <end position="295"/>
    </location>
</feature>
<evidence type="ECO:0000256" key="1">
    <source>
        <dbReference type="SAM" id="MobiDB-lite"/>
    </source>
</evidence>
<name>A0A401WG73_STREY</name>
<dbReference type="EMBL" id="BHZD01000001">
    <property type="protein sequence ID" value="GCD48325.1"/>
    <property type="molecule type" value="Genomic_DNA"/>
</dbReference>
<feature type="compositionally biased region" description="Basic and acidic residues" evidence="1">
    <location>
        <begin position="246"/>
        <end position="259"/>
    </location>
</feature>
<evidence type="ECO:0000313" key="4">
    <source>
        <dbReference type="Proteomes" id="UP000286746"/>
    </source>
</evidence>
<reference evidence="3 4" key="1">
    <citation type="submission" date="2018-11" db="EMBL/GenBank/DDBJ databases">
        <title>Whole genome sequence of Streptomyces paromomycinus NBRC 15454(T).</title>
        <authorList>
            <person name="Komaki H."/>
            <person name="Tamura T."/>
        </authorList>
    </citation>
    <scope>NUCLEOTIDE SEQUENCE [LARGE SCALE GENOMIC DNA]</scope>
    <source>
        <strain evidence="3 4">NBRC 15454</strain>
    </source>
</reference>
<gene>
    <name evidence="3" type="primary">novG_5</name>
    <name evidence="3" type="ORF">GKJPGBOP_08122</name>
</gene>
<evidence type="ECO:0000259" key="2">
    <source>
        <dbReference type="SMART" id="SM00470"/>
    </source>
</evidence>
<feature type="compositionally biased region" description="Basic and acidic residues" evidence="1">
    <location>
        <begin position="36"/>
        <end position="45"/>
    </location>
</feature>
<dbReference type="SMART" id="SM00470">
    <property type="entry name" value="ParB"/>
    <property type="match status" value="1"/>
</dbReference>
<protein>
    <submittedName>
        <fullName evidence="3">Transcriptional regulator NovG</fullName>
    </submittedName>
</protein>
<proteinExistence type="predicted"/>
<comment type="caution">
    <text evidence="3">The sequence shown here is derived from an EMBL/GenBank/DDBJ whole genome shotgun (WGS) entry which is preliminary data.</text>
</comment>
<feature type="region of interest" description="Disordered" evidence="1">
    <location>
        <begin position="1"/>
        <end position="57"/>
    </location>
</feature>
<evidence type="ECO:0000313" key="3">
    <source>
        <dbReference type="EMBL" id="GCD48325.1"/>
    </source>
</evidence>
<dbReference type="Pfam" id="PF02195">
    <property type="entry name" value="ParB_N"/>
    <property type="match status" value="1"/>
</dbReference>
<feature type="domain" description="ParB-like N-terminal" evidence="2">
    <location>
        <begin position="61"/>
        <end position="145"/>
    </location>
</feature>
<dbReference type="InterPro" id="IPR036086">
    <property type="entry name" value="ParB/Sulfiredoxin_sf"/>
</dbReference>
<keyword evidence="4" id="KW-1185">Reference proteome</keyword>
<dbReference type="Gene3D" id="3.90.1530.10">
    <property type="entry name" value="Conserved hypothetical protein from pyrococcus furiosus pfu- 392566-001, ParB domain"/>
    <property type="match status" value="1"/>
</dbReference>
<dbReference type="InterPro" id="IPR003115">
    <property type="entry name" value="ParB_N"/>
</dbReference>
<organism evidence="3 4">
    <name type="scientific">Streptomyces paromomycinus</name>
    <name type="common">Streptomyces rimosus subsp. paromomycinus</name>
    <dbReference type="NCBI Taxonomy" id="92743"/>
    <lineage>
        <taxon>Bacteria</taxon>
        <taxon>Bacillati</taxon>
        <taxon>Actinomycetota</taxon>
        <taxon>Actinomycetes</taxon>
        <taxon>Kitasatosporales</taxon>
        <taxon>Streptomycetaceae</taxon>
        <taxon>Streptomyces</taxon>
    </lineage>
</organism>
<dbReference type="SUPFAM" id="SSF110849">
    <property type="entry name" value="ParB/Sulfiredoxin"/>
    <property type="match status" value="1"/>
</dbReference>
<accession>A0A401WG73</accession>
<dbReference type="AlphaFoldDB" id="A0A401WG73"/>